<protein>
    <submittedName>
        <fullName evidence="1">Uncharacterized protein</fullName>
    </submittedName>
</protein>
<dbReference type="Proteomes" id="UP000191004">
    <property type="component" value="Unassembled WGS sequence"/>
</dbReference>
<organism evidence="1 2">
    <name type="scientific">Trichoderma guizhouense</name>
    <dbReference type="NCBI Taxonomy" id="1491466"/>
    <lineage>
        <taxon>Eukaryota</taxon>
        <taxon>Fungi</taxon>
        <taxon>Dikarya</taxon>
        <taxon>Ascomycota</taxon>
        <taxon>Pezizomycotina</taxon>
        <taxon>Sordariomycetes</taxon>
        <taxon>Hypocreomycetidae</taxon>
        <taxon>Hypocreales</taxon>
        <taxon>Hypocreaceae</taxon>
        <taxon>Trichoderma</taxon>
    </lineage>
</organism>
<comment type="caution">
    <text evidence="1">The sequence shown here is derived from an EMBL/GenBank/DDBJ whole genome shotgun (WGS) entry which is preliminary data.</text>
</comment>
<sequence length="84" mass="9415">MATETVDMDGVTMAQDILLDTVDAKYTEDEYKRVLKKIDRILLPLMWLCYGTQQADKTAVSTQATFGMIKDVGLHVVVNADDVF</sequence>
<accession>A0A1T3CD05</accession>
<dbReference type="EMBL" id="LVVK01000020">
    <property type="protein sequence ID" value="OPB38939.1"/>
    <property type="molecule type" value="Genomic_DNA"/>
</dbReference>
<reference evidence="1 2" key="1">
    <citation type="submission" date="2016-04" db="EMBL/GenBank/DDBJ databases">
        <title>Multiple horizontal gene transfer events from other fungi enriched the ability of the initially mycotrophic fungus Trichoderma (Ascomycota) to feed on dead plant biomass.</title>
        <authorList>
            <person name="Atanasova L."/>
            <person name="Chenthamara K."/>
            <person name="Zhang J."/>
            <person name="Grujic M."/>
            <person name="Henrissat B."/>
            <person name="Kuo A."/>
            <person name="Aertz A."/>
            <person name="Salamov A."/>
            <person name="Lipzen A."/>
            <person name="Labutti K."/>
            <person name="Barry K."/>
            <person name="Miao Y."/>
            <person name="Rahimi M.J."/>
            <person name="Shen Q."/>
            <person name="Grigoriev I.V."/>
            <person name="Kubicek C.P."/>
            <person name="Druzhinina I.S."/>
        </authorList>
    </citation>
    <scope>NUCLEOTIDE SEQUENCE [LARGE SCALE GENOMIC DNA]</scope>
    <source>
        <strain evidence="1 2">NJAU 4742</strain>
    </source>
</reference>
<proteinExistence type="predicted"/>
<evidence type="ECO:0000313" key="1">
    <source>
        <dbReference type="EMBL" id="OPB38939.1"/>
    </source>
</evidence>
<name>A0A1T3CD05_9HYPO</name>
<evidence type="ECO:0000313" key="2">
    <source>
        <dbReference type="Proteomes" id="UP000191004"/>
    </source>
</evidence>
<gene>
    <name evidence="1" type="ORF">A0O28_0020450</name>
</gene>
<keyword evidence="2" id="KW-1185">Reference proteome</keyword>
<dbReference type="AlphaFoldDB" id="A0A1T3CD05"/>